<evidence type="ECO:0000313" key="1">
    <source>
        <dbReference type="EMBL" id="STQ47097.1"/>
    </source>
</evidence>
<proteinExistence type="predicted"/>
<organism evidence="1 2">
    <name type="scientific">Ewingella americana</name>
    <dbReference type="NCBI Taxonomy" id="41202"/>
    <lineage>
        <taxon>Bacteria</taxon>
        <taxon>Pseudomonadati</taxon>
        <taxon>Pseudomonadota</taxon>
        <taxon>Gammaproteobacteria</taxon>
        <taxon>Enterobacterales</taxon>
        <taxon>Yersiniaceae</taxon>
        <taxon>Ewingella</taxon>
    </lineage>
</organism>
<protein>
    <submittedName>
        <fullName evidence="1">Uncharacterized protein</fullName>
    </submittedName>
</protein>
<gene>
    <name evidence="1" type="ORF">NCTC12157_04930</name>
</gene>
<name>A0A377NM28_9GAMM</name>
<evidence type="ECO:0000313" key="2">
    <source>
        <dbReference type="Proteomes" id="UP000254304"/>
    </source>
</evidence>
<reference evidence="1 2" key="1">
    <citation type="submission" date="2018-06" db="EMBL/GenBank/DDBJ databases">
        <authorList>
            <consortium name="Pathogen Informatics"/>
            <person name="Doyle S."/>
        </authorList>
    </citation>
    <scope>NUCLEOTIDE SEQUENCE [LARGE SCALE GENOMIC DNA]</scope>
    <source>
        <strain evidence="1 2">NCTC12157</strain>
    </source>
</reference>
<dbReference type="EMBL" id="UGGO01000001">
    <property type="protein sequence ID" value="STQ47097.1"/>
    <property type="molecule type" value="Genomic_DNA"/>
</dbReference>
<accession>A0A377NM28</accession>
<dbReference type="Proteomes" id="UP000254304">
    <property type="component" value="Unassembled WGS sequence"/>
</dbReference>
<sequence>MSLRINLDQIAGAGQHSHGALAGKNYFAGGKLVNFMKCGEWGCC</sequence>
<dbReference type="AlphaFoldDB" id="A0A377NM28"/>